<accession>A0A5C6A2H0</accession>
<dbReference type="InterPro" id="IPR055378">
    <property type="entry name" value="GH3_C"/>
</dbReference>
<dbReference type="Pfam" id="PF03321">
    <property type="entry name" value="GH3"/>
    <property type="match status" value="1"/>
</dbReference>
<dbReference type="InterPro" id="IPR004993">
    <property type="entry name" value="GH3"/>
</dbReference>
<dbReference type="AlphaFoldDB" id="A0A5C6A2H0"/>
<gene>
    <name evidence="3" type="ORF">Pla100_41230</name>
</gene>
<dbReference type="EMBL" id="SJPM01000009">
    <property type="protein sequence ID" value="TWT93605.1"/>
    <property type="molecule type" value="Genomic_DNA"/>
</dbReference>
<evidence type="ECO:0000313" key="4">
    <source>
        <dbReference type="Proteomes" id="UP000316213"/>
    </source>
</evidence>
<feature type="domain" description="GH3 C-terminal" evidence="2">
    <location>
        <begin position="434"/>
        <end position="544"/>
    </location>
</feature>
<dbReference type="GO" id="GO:0016881">
    <property type="term" value="F:acid-amino acid ligase activity"/>
    <property type="evidence" value="ECO:0007669"/>
    <property type="project" value="TreeGrafter"/>
</dbReference>
<keyword evidence="4" id="KW-1185">Reference proteome</keyword>
<dbReference type="GO" id="GO:0005737">
    <property type="term" value="C:cytoplasm"/>
    <property type="evidence" value="ECO:0007669"/>
    <property type="project" value="TreeGrafter"/>
</dbReference>
<evidence type="ECO:0000259" key="2">
    <source>
        <dbReference type="Pfam" id="PF23572"/>
    </source>
</evidence>
<evidence type="ECO:0000259" key="1">
    <source>
        <dbReference type="Pfam" id="PF23571"/>
    </source>
</evidence>
<dbReference type="PANTHER" id="PTHR31901:SF9">
    <property type="entry name" value="GH3 DOMAIN-CONTAINING PROTEIN"/>
    <property type="match status" value="1"/>
</dbReference>
<dbReference type="OrthoDB" id="614636at2"/>
<dbReference type="Pfam" id="PF23572">
    <property type="entry name" value="GH3_C"/>
    <property type="match status" value="1"/>
</dbReference>
<name>A0A5C6A2H0_9BACT</name>
<dbReference type="InterPro" id="IPR055377">
    <property type="entry name" value="GH3_M"/>
</dbReference>
<dbReference type="RefSeq" id="WP_146579422.1">
    <property type="nucleotide sequence ID" value="NZ_SJPM01000009.1"/>
</dbReference>
<proteinExistence type="predicted"/>
<reference evidence="3 4" key="1">
    <citation type="submission" date="2019-02" db="EMBL/GenBank/DDBJ databases">
        <title>Deep-cultivation of Planctomycetes and their phenomic and genomic characterization uncovers novel biology.</title>
        <authorList>
            <person name="Wiegand S."/>
            <person name="Jogler M."/>
            <person name="Boedeker C."/>
            <person name="Pinto D."/>
            <person name="Vollmers J."/>
            <person name="Rivas-Marin E."/>
            <person name="Kohn T."/>
            <person name="Peeters S.H."/>
            <person name="Heuer A."/>
            <person name="Rast P."/>
            <person name="Oberbeckmann S."/>
            <person name="Bunk B."/>
            <person name="Jeske O."/>
            <person name="Meyerdierks A."/>
            <person name="Storesund J.E."/>
            <person name="Kallscheuer N."/>
            <person name="Luecker S."/>
            <person name="Lage O.M."/>
            <person name="Pohl T."/>
            <person name="Merkel B.J."/>
            <person name="Hornburger P."/>
            <person name="Mueller R.-W."/>
            <person name="Bruemmer F."/>
            <person name="Labrenz M."/>
            <person name="Spormann A.M."/>
            <person name="Op Den Camp H."/>
            <person name="Overmann J."/>
            <person name="Amann R."/>
            <person name="Jetten M.S.M."/>
            <person name="Mascher T."/>
            <person name="Medema M.H."/>
            <person name="Devos D.P."/>
            <person name="Kaster A.-K."/>
            <person name="Ovreas L."/>
            <person name="Rohde M."/>
            <person name="Galperin M.Y."/>
            <person name="Jogler C."/>
        </authorList>
    </citation>
    <scope>NUCLEOTIDE SEQUENCE [LARGE SCALE GENOMIC DNA]</scope>
    <source>
        <strain evidence="3 4">Pla100</strain>
    </source>
</reference>
<dbReference type="PANTHER" id="PTHR31901">
    <property type="entry name" value="GH3 DOMAIN-CONTAINING PROTEIN"/>
    <property type="match status" value="1"/>
</dbReference>
<evidence type="ECO:0000313" key="3">
    <source>
        <dbReference type="EMBL" id="TWT93605.1"/>
    </source>
</evidence>
<dbReference type="Pfam" id="PF23571">
    <property type="entry name" value="GH3_M"/>
    <property type="match status" value="1"/>
</dbReference>
<comment type="caution">
    <text evidence="3">The sequence shown here is derived from an EMBL/GenBank/DDBJ whole genome shotgun (WGS) entry which is preliminary data.</text>
</comment>
<organism evidence="3 4">
    <name type="scientific">Neorhodopirellula pilleata</name>
    <dbReference type="NCBI Taxonomy" id="2714738"/>
    <lineage>
        <taxon>Bacteria</taxon>
        <taxon>Pseudomonadati</taxon>
        <taxon>Planctomycetota</taxon>
        <taxon>Planctomycetia</taxon>
        <taxon>Pirellulales</taxon>
        <taxon>Pirellulaceae</taxon>
        <taxon>Neorhodopirellula</taxon>
    </lineage>
</organism>
<feature type="domain" description="GH3 middle" evidence="1">
    <location>
        <begin position="348"/>
        <end position="418"/>
    </location>
</feature>
<sequence>MPSVSYLARRVYLQWRLRRLNRYLDRASDCKQIQHQRLFEKIRLNQDSQFGREHRFDTIRSIQDFRDRVPVADYEVYRPYIEQVKEGNREAMFGPGTEVLMFSMTSGTTAQSKYVPITNHFFKEYRRSWNYWGLATFRDHKDLISKYTLTLASDWDQFRTSAGICCGSISGLAAETRPRITNSLFILPNALLKIKGADSKLYASLRVAVASDRIGMIVTANPLTLIQLARLADDEKQRLIRDVHDGTVSDHVDIASDIRGVMRHKIGGPDHARAKQLDQIVERTGHLYPRDFWSNLAVVSVWMGSSVATYLPTVREYYGDAALRDHGLSASEGHMTSPMEDETCSGLLDYESHFFEFIPVDEHGTPNPTVLEADELEPGQEYFLLMSTLSGLYRYDIHDVVRCDGFIGRCPKLTFMNKGAHYSSMTGEKLSETQVTEAIGQALRDMNMTMEHYSLVPFPGDPAQYRLLIEETLDAEARNRLAENVDRRLSEVNCEYEDRIKGHRLAKVEVVTIPPGTWAEHRRFQTRHEGSDTYAYKHPFLASKPALAEKFRALVK</sequence>
<dbReference type="Proteomes" id="UP000316213">
    <property type="component" value="Unassembled WGS sequence"/>
</dbReference>
<protein>
    <submittedName>
        <fullName evidence="3">GH3 auxin-responsive promoter</fullName>
    </submittedName>
</protein>